<dbReference type="PANTHER" id="PTHR30185">
    <property type="entry name" value="CRYPTIC BETA-GLUCOSIDE BGL OPERON ANTITERMINATOR"/>
    <property type="match status" value="1"/>
</dbReference>
<sequence>MKKTKFGIYYIIQGERYGKKRHFEIINLMINSKNEITIKDIADLYNMTERSIRYDINELNIFFKEKNRRDIIEINNNKLKILYEKKEIEKVIHKISIGEYYLSEDERIDILFYEIFLLKNEFILQYFSEKYGLSKTTIRYSLKEVDHIIQEYNLTIEMSNKGYKVTGNEINIRKYIINILRKYLKIIKGKNIEYNPYMNIVEQFLSKKNIEFSKILVGEILNKTGKTVSDEAFETLQLFILTSILRNEKNLKIKEDAENKIFLLKTSEFIKIKEILKKIENIEEKDIYYFVDFFLGSYSYNPDYSYFLNWVLMESLIEQFLVKLSRELKINLATDVILRKELLNHLKPAIYRMKNKFKLTESILKEVKAQYTDLYDKTTMSLKIISDFINIPFDEDEAAFITVIVQRAVLRNNSSLLSKKDPRILIVCGLGYSSSRFLYENINSHFQVNIIDIIPFNQLESYNYLKKADIVISTLDFSLDGIDVITVNPIINENDIVKLKNYGLEERKNKIKLSELINFVKNISDEKKLKKKLIKNFGENIYDDTKKEKDSGKSFVNLLSEENIKLNTGVKNLNELIEFTGQTMIDSGLVKKEYIKELKNQVAQYGKYILIGEKTILPHGQLLKNVKKTGFSLITLKEGIDFFGSEVRIVICLASRHTEEHLQAILELNGYLKNSDFEKELLNKKTPTEILNYFKTLNKQEKKNEKFY</sequence>
<dbReference type="Pfam" id="PF08280">
    <property type="entry name" value="HTH_Mga"/>
    <property type="match status" value="1"/>
</dbReference>
<dbReference type="InterPro" id="IPR050661">
    <property type="entry name" value="BglG_antiterminators"/>
</dbReference>
<dbReference type="Pfam" id="PF00359">
    <property type="entry name" value="PTS_EIIA_2"/>
    <property type="match status" value="1"/>
</dbReference>
<feature type="domain" description="PRD" evidence="8">
    <location>
        <begin position="204"/>
        <end position="304"/>
    </location>
</feature>
<dbReference type="PROSITE" id="PS51372">
    <property type="entry name" value="PRD_2"/>
    <property type="match status" value="2"/>
</dbReference>
<reference evidence="9 10" key="1">
    <citation type="submission" date="2009-10" db="EMBL/GenBank/DDBJ databases">
        <authorList>
            <person name="Harkins D.M."/>
            <person name="Madupu R."/>
            <person name="Durkin A.S."/>
            <person name="Torralba M."/>
            <person name="Methe B."/>
            <person name="Sutton G.G."/>
            <person name="Strausberg R.L."/>
            <person name="Nelson K.E."/>
        </authorList>
    </citation>
    <scope>NUCLEOTIDE SEQUENCE [LARGE SCALE GENOMIC DNA]</scope>
    <source>
        <strain evidence="9 10">F0264</strain>
    </source>
</reference>
<keyword evidence="10" id="KW-1185">Reference proteome</keyword>
<dbReference type="GO" id="GO:0006355">
    <property type="term" value="P:regulation of DNA-templated transcription"/>
    <property type="evidence" value="ECO:0007669"/>
    <property type="project" value="InterPro"/>
</dbReference>
<protein>
    <submittedName>
        <fullName evidence="9">PRD domain protein</fullName>
    </submittedName>
</protein>
<dbReference type="InterPro" id="IPR011608">
    <property type="entry name" value="PRD"/>
</dbReference>
<dbReference type="InterPro" id="IPR007737">
    <property type="entry name" value="Mga_HTH"/>
</dbReference>
<dbReference type="SUPFAM" id="SSF55804">
    <property type="entry name" value="Phoshotransferase/anion transport protein"/>
    <property type="match status" value="1"/>
</dbReference>
<dbReference type="eggNOG" id="COG1762">
    <property type="taxonomic scope" value="Bacteria"/>
</dbReference>
<feature type="domain" description="PRD" evidence="8">
    <location>
        <begin position="308"/>
        <end position="415"/>
    </location>
</feature>
<gene>
    <name evidence="9" type="ORF">HMPREF0554_0029</name>
</gene>
<feature type="domain" description="PTS EIIA type-2" evidence="6">
    <location>
        <begin position="557"/>
        <end position="697"/>
    </location>
</feature>
<keyword evidence="5" id="KW-0804">Transcription</keyword>
<dbReference type="SUPFAM" id="SSF63520">
    <property type="entry name" value="PTS-regulatory domain, PRD"/>
    <property type="match status" value="1"/>
</dbReference>
<dbReference type="eggNOG" id="COG3711">
    <property type="taxonomic scope" value="Bacteria"/>
</dbReference>
<dbReference type="Gene3D" id="1.10.10.10">
    <property type="entry name" value="Winged helix-like DNA-binding domain superfamily/Winged helix DNA-binding domain"/>
    <property type="match status" value="1"/>
</dbReference>
<dbReference type="PROSITE" id="PS51094">
    <property type="entry name" value="PTS_EIIA_TYPE_2"/>
    <property type="match status" value="1"/>
</dbReference>
<evidence type="ECO:0000313" key="10">
    <source>
        <dbReference type="Proteomes" id="UP000004226"/>
    </source>
</evidence>
<dbReference type="InterPro" id="IPR013199">
    <property type="entry name" value="HTH_Mga_DNA-bd_dom"/>
</dbReference>
<proteinExistence type="predicted"/>
<dbReference type="InterPro" id="IPR036095">
    <property type="entry name" value="PTS_EIIB-like_sf"/>
</dbReference>
<evidence type="ECO:0000256" key="2">
    <source>
        <dbReference type="ARBA" id="ARBA00022737"/>
    </source>
</evidence>
<accession>D0GPJ5</accession>
<dbReference type="PROSITE" id="PS51099">
    <property type="entry name" value="PTS_EIIB_TYPE_2"/>
    <property type="match status" value="1"/>
</dbReference>
<dbReference type="InterPro" id="IPR036388">
    <property type="entry name" value="WH-like_DNA-bd_sf"/>
</dbReference>
<dbReference type="InterPro" id="IPR002178">
    <property type="entry name" value="PTS_EIIA_type-2_dom"/>
</dbReference>
<dbReference type="InterPro" id="IPR013011">
    <property type="entry name" value="PTS_EIIB_2"/>
</dbReference>
<feature type="domain" description="PTS EIIB type-2" evidence="7">
    <location>
        <begin position="422"/>
        <end position="511"/>
    </location>
</feature>
<evidence type="ECO:0000259" key="7">
    <source>
        <dbReference type="PROSITE" id="PS51099"/>
    </source>
</evidence>
<dbReference type="Gene3D" id="3.40.50.2300">
    <property type="match status" value="1"/>
</dbReference>
<dbReference type="Proteomes" id="UP000004226">
    <property type="component" value="Unassembled WGS sequence"/>
</dbReference>
<dbReference type="RefSeq" id="WP_006808403.1">
    <property type="nucleotide sequence ID" value="NZ_ADAD01000195.1"/>
</dbReference>
<keyword evidence="1" id="KW-0808">Transferase</keyword>
<dbReference type="AlphaFoldDB" id="D0GPJ5"/>
<dbReference type="Gene3D" id="1.10.1790.10">
    <property type="entry name" value="PRD domain"/>
    <property type="match status" value="1"/>
</dbReference>
<dbReference type="InterPro" id="IPR036634">
    <property type="entry name" value="PRD_sf"/>
</dbReference>
<evidence type="ECO:0000256" key="3">
    <source>
        <dbReference type="ARBA" id="ARBA00023015"/>
    </source>
</evidence>
<evidence type="ECO:0000256" key="5">
    <source>
        <dbReference type="ARBA" id="ARBA00023163"/>
    </source>
</evidence>
<dbReference type="InterPro" id="IPR016152">
    <property type="entry name" value="PTrfase/Anion_transptr"/>
</dbReference>
<dbReference type="GO" id="GO:0009401">
    <property type="term" value="P:phosphoenolpyruvate-dependent sugar phosphotransferase system"/>
    <property type="evidence" value="ECO:0007669"/>
    <property type="project" value="InterPro"/>
</dbReference>
<name>D0GPJ5_9FUSO</name>
<organism evidence="9 10">
    <name type="scientific">Pseudoleptotrichia goodfellowii F0264</name>
    <dbReference type="NCBI Taxonomy" id="596323"/>
    <lineage>
        <taxon>Bacteria</taxon>
        <taxon>Fusobacteriati</taxon>
        <taxon>Fusobacteriota</taxon>
        <taxon>Fusobacteriia</taxon>
        <taxon>Fusobacteriales</taxon>
        <taxon>Leptotrichiaceae</taxon>
        <taxon>Pseudoleptotrichia</taxon>
    </lineage>
</organism>
<keyword evidence="2" id="KW-0677">Repeat</keyword>
<comment type="caution">
    <text evidence="9">The sequence shown here is derived from an EMBL/GenBank/DDBJ whole genome shotgun (WGS) entry which is preliminary data.</text>
</comment>
<evidence type="ECO:0000256" key="4">
    <source>
        <dbReference type="ARBA" id="ARBA00023159"/>
    </source>
</evidence>
<dbReference type="Gene3D" id="3.40.930.10">
    <property type="entry name" value="Mannitol-specific EII, Chain A"/>
    <property type="match status" value="1"/>
</dbReference>
<dbReference type="EMBL" id="ADAD01000195">
    <property type="protein sequence ID" value="EEY33950.1"/>
    <property type="molecule type" value="Genomic_DNA"/>
</dbReference>
<evidence type="ECO:0000259" key="8">
    <source>
        <dbReference type="PROSITE" id="PS51372"/>
    </source>
</evidence>
<keyword evidence="3" id="KW-0805">Transcription regulation</keyword>
<evidence type="ECO:0000313" key="9">
    <source>
        <dbReference type="EMBL" id="EEY33950.1"/>
    </source>
</evidence>
<evidence type="ECO:0000256" key="1">
    <source>
        <dbReference type="ARBA" id="ARBA00022679"/>
    </source>
</evidence>
<dbReference type="Pfam" id="PF05043">
    <property type="entry name" value="Mga"/>
    <property type="match status" value="1"/>
</dbReference>
<dbReference type="Pfam" id="PF00874">
    <property type="entry name" value="PRD"/>
    <property type="match status" value="1"/>
</dbReference>
<dbReference type="GO" id="GO:0008982">
    <property type="term" value="F:protein-N(PI)-phosphohistidine-sugar phosphotransferase activity"/>
    <property type="evidence" value="ECO:0007669"/>
    <property type="project" value="InterPro"/>
</dbReference>
<dbReference type="PANTHER" id="PTHR30185:SF18">
    <property type="entry name" value="TRANSCRIPTIONAL REGULATOR MTLR"/>
    <property type="match status" value="1"/>
</dbReference>
<dbReference type="CDD" id="cd05568">
    <property type="entry name" value="PTS_IIB_bgl_like"/>
    <property type="match status" value="1"/>
</dbReference>
<keyword evidence="4" id="KW-0010">Activator</keyword>
<dbReference type="SUPFAM" id="SSF52794">
    <property type="entry name" value="PTS system IIB component-like"/>
    <property type="match status" value="1"/>
</dbReference>
<evidence type="ECO:0000259" key="6">
    <source>
        <dbReference type="PROSITE" id="PS51094"/>
    </source>
</evidence>